<evidence type="ECO:0000313" key="10">
    <source>
        <dbReference type="EMBL" id="GAE26442.1"/>
    </source>
</evidence>
<dbReference type="EC" id="2.7.8.7" evidence="8"/>
<feature type="binding site" evidence="8">
    <location>
        <position position="8"/>
    </location>
    <ligand>
        <name>Mg(2+)</name>
        <dbReference type="ChEBI" id="CHEBI:18420"/>
    </ligand>
</feature>
<dbReference type="GO" id="GO:0000287">
    <property type="term" value="F:magnesium ion binding"/>
    <property type="evidence" value="ECO:0007669"/>
    <property type="project" value="UniProtKB-UniRule"/>
</dbReference>
<keyword evidence="8" id="KW-0963">Cytoplasm</keyword>
<dbReference type="HAMAP" id="MF_00101">
    <property type="entry name" value="AcpS"/>
    <property type="match status" value="1"/>
</dbReference>
<comment type="catalytic activity">
    <reaction evidence="8">
        <text>apo-[ACP] + CoA = holo-[ACP] + adenosine 3',5'-bisphosphate + H(+)</text>
        <dbReference type="Rhea" id="RHEA:12068"/>
        <dbReference type="Rhea" id="RHEA-COMP:9685"/>
        <dbReference type="Rhea" id="RHEA-COMP:9690"/>
        <dbReference type="ChEBI" id="CHEBI:15378"/>
        <dbReference type="ChEBI" id="CHEBI:29999"/>
        <dbReference type="ChEBI" id="CHEBI:57287"/>
        <dbReference type="ChEBI" id="CHEBI:58343"/>
        <dbReference type="ChEBI" id="CHEBI:64479"/>
        <dbReference type="EC" id="2.7.8.7"/>
    </reaction>
</comment>
<evidence type="ECO:0000256" key="2">
    <source>
        <dbReference type="ARBA" id="ARBA00022679"/>
    </source>
</evidence>
<name>W4Q398_9BACI</name>
<dbReference type="NCBIfam" id="TIGR00516">
    <property type="entry name" value="acpS"/>
    <property type="match status" value="1"/>
</dbReference>
<dbReference type="InterPro" id="IPR004568">
    <property type="entry name" value="Ppantetheine-prot_Trfase_dom"/>
</dbReference>
<keyword evidence="3 8" id="KW-0479">Metal-binding</keyword>
<evidence type="ECO:0000259" key="9">
    <source>
        <dbReference type="Pfam" id="PF01648"/>
    </source>
</evidence>
<dbReference type="Gene3D" id="3.90.470.20">
    <property type="entry name" value="4'-phosphopantetheinyl transferase domain"/>
    <property type="match status" value="1"/>
</dbReference>
<evidence type="ECO:0000256" key="6">
    <source>
        <dbReference type="ARBA" id="ARBA00023098"/>
    </source>
</evidence>
<comment type="subcellular location">
    <subcellularLocation>
        <location evidence="8">Cytoplasm</location>
    </subcellularLocation>
</comment>
<dbReference type="GO" id="GO:0006633">
    <property type="term" value="P:fatty acid biosynthetic process"/>
    <property type="evidence" value="ECO:0007669"/>
    <property type="project" value="UniProtKB-UniRule"/>
</dbReference>
<keyword evidence="7 8" id="KW-0275">Fatty acid biosynthesis</keyword>
<reference evidence="10" key="1">
    <citation type="journal article" date="2014" name="Genome Announc.">
        <title>Draft Genome Sequences of Three Alkaliphilic Bacillus Strains, Bacillus wakoensis JCM 9140T, Bacillus akibai JCM 9157T, and Bacillus hemicellulosilyticus JCM 9152T.</title>
        <authorList>
            <person name="Yuki M."/>
            <person name="Oshima K."/>
            <person name="Suda W."/>
            <person name="Oshida Y."/>
            <person name="Kitamura K."/>
            <person name="Iida T."/>
            <person name="Hattori M."/>
            <person name="Ohkuma M."/>
        </authorList>
    </citation>
    <scope>NUCLEOTIDE SEQUENCE [LARGE SCALE GENOMIC DNA]</scope>
    <source>
        <strain evidence="10">JCM 9140</strain>
    </source>
</reference>
<comment type="similarity">
    <text evidence="8">Belongs to the P-Pant transferase superfamily. AcpS family.</text>
</comment>
<dbReference type="AlphaFoldDB" id="W4Q398"/>
<accession>W4Q398</accession>
<evidence type="ECO:0000313" key="11">
    <source>
        <dbReference type="Proteomes" id="UP000018890"/>
    </source>
</evidence>
<comment type="function">
    <text evidence="8">Transfers the 4'-phosphopantetheine moiety from coenzyme A to a Ser of acyl-carrier-protein.</text>
</comment>
<dbReference type="SUPFAM" id="SSF56214">
    <property type="entry name" value="4'-phosphopantetheinyl transferase"/>
    <property type="match status" value="1"/>
</dbReference>
<dbReference type="STRING" id="1236970.JCM9140_2500"/>
<keyword evidence="2 8" id="KW-0808">Transferase</keyword>
<dbReference type="GO" id="GO:0005737">
    <property type="term" value="C:cytoplasm"/>
    <property type="evidence" value="ECO:0007669"/>
    <property type="project" value="UniProtKB-SubCell"/>
</dbReference>
<feature type="binding site" evidence="8">
    <location>
        <position position="58"/>
    </location>
    <ligand>
        <name>Mg(2+)</name>
        <dbReference type="ChEBI" id="CHEBI:18420"/>
    </ligand>
</feature>
<keyword evidence="1 8" id="KW-0444">Lipid biosynthesis</keyword>
<evidence type="ECO:0000256" key="5">
    <source>
        <dbReference type="ARBA" id="ARBA00022842"/>
    </source>
</evidence>
<feature type="domain" description="4'-phosphopantetheinyl transferase" evidence="9">
    <location>
        <begin position="4"/>
        <end position="92"/>
    </location>
</feature>
<comment type="caution">
    <text evidence="10">The sequence shown here is derived from an EMBL/GenBank/DDBJ whole genome shotgun (WGS) entry which is preliminary data.</text>
</comment>
<evidence type="ECO:0000256" key="1">
    <source>
        <dbReference type="ARBA" id="ARBA00022516"/>
    </source>
</evidence>
<keyword evidence="6 8" id="KW-0443">Lipid metabolism</keyword>
<sequence>MIVGIGIDIVELERIEKVLIRQPRFADKILTEREKETFDSFSHWRKIEFLAGRFAAKEAFVKAVGTGISKKFSWHDIEIVKEKSGKPTLVVPTFKSEFFYLFHIASCTW</sequence>
<dbReference type="EMBL" id="BAUT01000024">
    <property type="protein sequence ID" value="GAE26442.1"/>
    <property type="molecule type" value="Genomic_DNA"/>
</dbReference>
<protein>
    <recommendedName>
        <fullName evidence="8">Holo-[acyl-carrier-protein] synthase</fullName>
        <shortName evidence="8">Holo-ACP synthase</shortName>
        <ecNumber evidence="8">2.7.8.7</ecNumber>
    </recommendedName>
    <alternativeName>
        <fullName evidence="8">4'-phosphopantetheinyl transferase AcpS</fullName>
    </alternativeName>
</protein>
<dbReference type="InterPro" id="IPR002582">
    <property type="entry name" value="ACPS"/>
</dbReference>
<evidence type="ECO:0000256" key="3">
    <source>
        <dbReference type="ARBA" id="ARBA00022723"/>
    </source>
</evidence>
<dbReference type="InterPro" id="IPR037143">
    <property type="entry name" value="4-PPantetheinyl_Trfase_dom_sf"/>
</dbReference>
<dbReference type="InterPro" id="IPR008278">
    <property type="entry name" value="4-PPantetheinyl_Trfase_dom"/>
</dbReference>
<comment type="cofactor">
    <cofactor evidence="8">
        <name>Mg(2+)</name>
        <dbReference type="ChEBI" id="CHEBI:18420"/>
    </cofactor>
</comment>
<dbReference type="GO" id="GO:0008897">
    <property type="term" value="F:holo-[acyl-carrier-protein] synthase activity"/>
    <property type="evidence" value="ECO:0007669"/>
    <property type="project" value="UniProtKB-UniRule"/>
</dbReference>
<proteinExistence type="inferred from homology"/>
<dbReference type="NCBIfam" id="TIGR00556">
    <property type="entry name" value="pantethn_trn"/>
    <property type="match status" value="1"/>
</dbReference>
<evidence type="ECO:0000256" key="8">
    <source>
        <dbReference type="HAMAP-Rule" id="MF_00101"/>
    </source>
</evidence>
<keyword evidence="5 8" id="KW-0460">Magnesium</keyword>
<gene>
    <name evidence="8" type="primary">acpS</name>
    <name evidence="10" type="ORF">JCM9140_2500</name>
</gene>
<dbReference type="Proteomes" id="UP000018890">
    <property type="component" value="Unassembled WGS sequence"/>
</dbReference>
<organism evidence="10 11">
    <name type="scientific">Halalkalibacter wakoensis JCM 9140</name>
    <dbReference type="NCBI Taxonomy" id="1236970"/>
    <lineage>
        <taxon>Bacteria</taxon>
        <taxon>Bacillati</taxon>
        <taxon>Bacillota</taxon>
        <taxon>Bacilli</taxon>
        <taxon>Bacillales</taxon>
        <taxon>Bacillaceae</taxon>
        <taxon>Halalkalibacter</taxon>
    </lineage>
</organism>
<evidence type="ECO:0000256" key="4">
    <source>
        <dbReference type="ARBA" id="ARBA00022832"/>
    </source>
</evidence>
<keyword evidence="11" id="KW-1185">Reference proteome</keyword>
<evidence type="ECO:0000256" key="7">
    <source>
        <dbReference type="ARBA" id="ARBA00023160"/>
    </source>
</evidence>
<dbReference type="Pfam" id="PF01648">
    <property type="entry name" value="ACPS"/>
    <property type="match status" value="1"/>
</dbReference>
<keyword evidence="4 8" id="KW-0276">Fatty acid metabolism</keyword>